<evidence type="ECO:0000313" key="4">
    <source>
        <dbReference type="Proteomes" id="UP000054321"/>
    </source>
</evidence>
<reference evidence="3 4" key="1">
    <citation type="submission" date="2014-04" db="EMBL/GenBank/DDBJ databases">
        <authorList>
            <consortium name="DOE Joint Genome Institute"/>
            <person name="Kuo A."/>
            <person name="Martino E."/>
            <person name="Perotto S."/>
            <person name="Kohler A."/>
            <person name="Nagy L.G."/>
            <person name="Floudas D."/>
            <person name="Copeland A."/>
            <person name="Barry K.W."/>
            <person name="Cichocki N."/>
            <person name="Veneault-Fourrey C."/>
            <person name="LaButti K."/>
            <person name="Lindquist E.A."/>
            <person name="Lipzen A."/>
            <person name="Lundell T."/>
            <person name="Morin E."/>
            <person name="Murat C."/>
            <person name="Sun H."/>
            <person name="Tunlid A."/>
            <person name="Henrissat B."/>
            <person name="Grigoriev I.V."/>
            <person name="Hibbett D.S."/>
            <person name="Martin F."/>
            <person name="Nordberg H.P."/>
            <person name="Cantor M.N."/>
            <person name="Hua S.X."/>
        </authorList>
    </citation>
    <scope>NUCLEOTIDE SEQUENCE [LARGE SCALE GENOMIC DNA]</scope>
    <source>
        <strain evidence="3 4">Zn</strain>
    </source>
</reference>
<feature type="region of interest" description="Disordered" evidence="1">
    <location>
        <begin position="176"/>
        <end position="199"/>
    </location>
</feature>
<dbReference type="AlphaFoldDB" id="A0A0C3DG17"/>
<proteinExistence type="predicted"/>
<keyword evidence="2" id="KW-1133">Transmembrane helix</keyword>
<dbReference type="EMBL" id="KN832876">
    <property type="protein sequence ID" value="KIN00918.1"/>
    <property type="molecule type" value="Genomic_DNA"/>
</dbReference>
<evidence type="ECO:0008006" key="5">
    <source>
        <dbReference type="Google" id="ProtNLM"/>
    </source>
</evidence>
<dbReference type="Proteomes" id="UP000054321">
    <property type="component" value="Unassembled WGS sequence"/>
</dbReference>
<feature type="compositionally biased region" description="Polar residues" evidence="1">
    <location>
        <begin position="16"/>
        <end position="26"/>
    </location>
</feature>
<dbReference type="InParanoid" id="A0A0C3DG17"/>
<sequence length="726" mass="78201">MPYSDDLYSPDANYTDAESINEQLSPSDGYFGTDIPSNVMVPDPSQPSDDKTVEDKVLITGPELRTGTGSSSRPANSPSLDQLLPSQNNASSMPSTCGTSSPTASSPPASRSFNRIHPDALIVGALPPPPAYSPSPSPFPPPQAVPLPQSPQDSRSYNTFGQRGLEHHLEQGYLPNGEPQDMGRPEGEPNEATPLASVHVKKSSRRRSAIAKILFVALVLTVLSTFLTAVLNWKDSDFTKNPDEDTMPPPKLPVGPGRRYCASATYHKEPITYNFPVGGDISVVQKTHEEDNLHGYARVDTTGEIRLRRLPKSSRIGGGKGYASVDINVSHPDIDIEWTLEGDSRFLTITTPLYAKLDSSTRHCVSLGIIVWLPEEATFTSILISAITLGLTVLDDIKVDVGESKLESISGDISFPTPSSADTPNVPISHPEFRFDSRNVEVHTISGDINGLFPLLDNLDLVSKSGNIDVSVLPHEALPSDPAPAELNAHTLSGDIDLRLPLLSTTKPEFTPPPRDYITQVSSVSGDISGTYYLGSSGIFDTVSGDLKMKILPIVQHGSADDPDVDPKVDFKTKTTSGRTEVEILDPMFISPLTPEHPKRQDTSAPYQPVGDQDPYRLLPGSGKLFSYTSTANSKAKKLRSVQSSHKTTSSDIVIRCPDAWEGSVSGLTISGDISFEGKELKVVKSKKGFVRKEVLARKGVDSGDVGSFTTIETMSGDIQFIAGSN</sequence>
<reference evidence="4" key="2">
    <citation type="submission" date="2015-01" db="EMBL/GenBank/DDBJ databases">
        <title>Evolutionary Origins and Diversification of the Mycorrhizal Mutualists.</title>
        <authorList>
            <consortium name="DOE Joint Genome Institute"/>
            <consortium name="Mycorrhizal Genomics Consortium"/>
            <person name="Kohler A."/>
            <person name="Kuo A."/>
            <person name="Nagy L.G."/>
            <person name="Floudas D."/>
            <person name="Copeland A."/>
            <person name="Barry K.W."/>
            <person name="Cichocki N."/>
            <person name="Veneault-Fourrey C."/>
            <person name="LaButti K."/>
            <person name="Lindquist E.A."/>
            <person name="Lipzen A."/>
            <person name="Lundell T."/>
            <person name="Morin E."/>
            <person name="Murat C."/>
            <person name="Riley R."/>
            <person name="Ohm R."/>
            <person name="Sun H."/>
            <person name="Tunlid A."/>
            <person name="Henrissat B."/>
            <person name="Grigoriev I.V."/>
            <person name="Hibbett D.S."/>
            <person name="Martin F."/>
        </authorList>
    </citation>
    <scope>NUCLEOTIDE SEQUENCE [LARGE SCALE GENOMIC DNA]</scope>
    <source>
        <strain evidence="4">Zn</strain>
    </source>
</reference>
<keyword evidence="4" id="KW-1185">Reference proteome</keyword>
<dbReference type="HOGENOM" id="CLU_021482_0_0_1"/>
<dbReference type="OrthoDB" id="3539644at2759"/>
<protein>
    <recommendedName>
        <fullName evidence="5">Adhesin domain-containing protein</fullName>
    </recommendedName>
</protein>
<feature type="transmembrane region" description="Helical" evidence="2">
    <location>
        <begin position="209"/>
        <end position="233"/>
    </location>
</feature>
<evidence type="ECO:0000256" key="1">
    <source>
        <dbReference type="SAM" id="MobiDB-lite"/>
    </source>
</evidence>
<feature type="compositionally biased region" description="Polar residues" evidence="1">
    <location>
        <begin position="67"/>
        <end position="93"/>
    </location>
</feature>
<feature type="region of interest" description="Disordered" evidence="1">
    <location>
        <begin position="1"/>
        <end position="157"/>
    </location>
</feature>
<evidence type="ECO:0000313" key="3">
    <source>
        <dbReference type="EMBL" id="KIN00918.1"/>
    </source>
</evidence>
<gene>
    <name evidence="3" type="ORF">OIDMADRAFT_179786</name>
</gene>
<feature type="region of interest" description="Disordered" evidence="1">
    <location>
        <begin position="591"/>
        <end position="612"/>
    </location>
</feature>
<feature type="compositionally biased region" description="Pro residues" evidence="1">
    <location>
        <begin position="126"/>
        <end position="149"/>
    </location>
</feature>
<feature type="compositionally biased region" description="Basic and acidic residues" evidence="1">
    <location>
        <begin position="48"/>
        <end position="57"/>
    </location>
</feature>
<evidence type="ECO:0000256" key="2">
    <source>
        <dbReference type="SAM" id="Phobius"/>
    </source>
</evidence>
<organism evidence="3 4">
    <name type="scientific">Oidiodendron maius (strain Zn)</name>
    <dbReference type="NCBI Taxonomy" id="913774"/>
    <lineage>
        <taxon>Eukaryota</taxon>
        <taxon>Fungi</taxon>
        <taxon>Dikarya</taxon>
        <taxon>Ascomycota</taxon>
        <taxon>Pezizomycotina</taxon>
        <taxon>Leotiomycetes</taxon>
        <taxon>Leotiomycetes incertae sedis</taxon>
        <taxon>Myxotrichaceae</taxon>
        <taxon>Oidiodendron</taxon>
    </lineage>
</organism>
<dbReference type="STRING" id="913774.A0A0C3DG17"/>
<name>A0A0C3DG17_OIDMZ</name>
<feature type="compositionally biased region" description="Low complexity" evidence="1">
    <location>
        <begin position="94"/>
        <end position="112"/>
    </location>
</feature>
<accession>A0A0C3DG17</accession>
<keyword evidence="2" id="KW-0812">Transmembrane</keyword>
<keyword evidence="2" id="KW-0472">Membrane</keyword>